<evidence type="ECO:0000313" key="10">
    <source>
        <dbReference type="EMBL" id="KAK1638915.1"/>
    </source>
</evidence>
<evidence type="ECO:0000256" key="4">
    <source>
        <dbReference type="ARBA" id="ARBA00022705"/>
    </source>
</evidence>
<feature type="compositionally biased region" description="Basic and acidic residues" evidence="9">
    <location>
        <begin position="71"/>
        <end position="80"/>
    </location>
</feature>
<comment type="subcellular location">
    <subcellularLocation>
        <location evidence="1 8">Nucleus</location>
    </subcellularLocation>
</comment>
<feature type="region of interest" description="Disordered" evidence="9">
    <location>
        <begin position="230"/>
        <end position="252"/>
    </location>
</feature>
<dbReference type="CDD" id="cd22289">
    <property type="entry name" value="RecQL4_SLD2_NTD"/>
    <property type="match status" value="1"/>
</dbReference>
<comment type="caution">
    <text evidence="10">The sequence shown here is derived from an EMBL/GenBank/DDBJ whole genome shotgun (WGS) entry which is preliminary data.</text>
</comment>
<keyword evidence="4 8" id="KW-0235">DNA replication</keyword>
<dbReference type="GO" id="GO:0031261">
    <property type="term" value="C:DNA replication preinitiation complex"/>
    <property type="evidence" value="ECO:0007669"/>
    <property type="project" value="TreeGrafter"/>
</dbReference>
<dbReference type="GO" id="GO:0006270">
    <property type="term" value="P:DNA replication initiation"/>
    <property type="evidence" value="ECO:0007669"/>
    <property type="project" value="UniProtKB-UniRule"/>
</dbReference>
<dbReference type="Pfam" id="PF11719">
    <property type="entry name" value="Drc1-Sld2"/>
    <property type="match status" value="1"/>
</dbReference>
<feature type="region of interest" description="Disordered" evidence="9">
    <location>
        <begin position="323"/>
        <end position="480"/>
    </location>
</feature>
<feature type="compositionally biased region" description="Basic residues" evidence="9">
    <location>
        <begin position="346"/>
        <end position="368"/>
    </location>
</feature>
<evidence type="ECO:0000256" key="8">
    <source>
        <dbReference type="RuleBase" id="RU367067"/>
    </source>
</evidence>
<proteinExistence type="inferred from homology"/>
<evidence type="ECO:0000256" key="9">
    <source>
        <dbReference type="SAM" id="MobiDB-lite"/>
    </source>
</evidence>
<keyword evidence="5 8" id="KW-0539">Nucleus</keyword>
<reference evidence="10" key="1">
    <citation type="submission" date="2021-06" db="EMBL/GenBank/DDBJ databases">
        <title>Comparative genomics, transcriptomics and evolutionary studies reveal genomic signatures of adaptation to plant cell wall in hemibiotrophic fungi.</title>
        <authorList>
            <consortium name="DOE Joint Genome Institute"/>
            <person name="Baroncelli R."/>
            <person name="Diaz J.F."/>
            <person name="Benocci T."/>
            <person name="Peng M."/>
            <person name="Battaglia E."/>
            <person name="Haridas S."/>
            <person name="Andreopoulos W."/>
            <person name="Labutti K."/>
            <person name="Pangilinan J."/>
            <person name="Floch G.L."/>
            <person name="Makela M.R."/>
            <person name="Henrissat B."/>
            <person name="Grigoriev I.V."/>
            <person name="Crouch J.A."/>
            <person name="De Vries R.P."/>
            <person name="Sukno S.A."/>
            <person name="Thon M.R."/>
        </authorList>
    </citation>
    <scope>NUCLEOTIDE SEQUENCE</scope>
    <source>
        <strain evidence="10">CBS 102054</strain>
    </source>
</reference>
<keyword evidence="6 8" id="KW-0131">Cell cycle</keyword>
<dbReference type="PANTHER" id="PTHR28124:SF1">
    <property type="entry name" value="DNA REPLICATION REGULATOR SLD2"/>
    <property type="match status" value="1"/>
</dbReference>
<feature type="compositionally biased region" description="Basic and acidic residues" evidence="9">
    <location>
        <begin position="425"/>
        <end position="441"/>
    </location>
</feature>
<dbReference type="FunFam" id="1.10.10.1460:FF:000001">
    <property type="entry name" value="DNA replication regulator Sld2"/>
    <property type="match status" value="1"/>
</dbReference>
<keyword evidence="11" id="KW-1185">Reference proteome</keyword>
<evidence type="ECO:0000256" key="5">
    <source>
        <dbReference type="ARBA" id="ARBA00023242"/>
    </source>
</evidence>
<evidence type="ECO:0000256" key="6">
    <source>
        <dbReference type="ARBA" id="ARBA00023306"/>
    </source>
</evidence>
<accession>A0AAI9ZVD8</accession>
<dbReference type="GeneID" id="85474901"/>
<dbReference type="InterPro" id="IPR021110">
    <property type="entry name" value="DNA_rep_checkpnt_protein"/>
</dbReference>
<feature type="region of interest" description="Disordered" evidence="9">
    <location>
        <begin position="176"/>
        <end position="196"/>
    </location>
</feature>
<evidence type="ECO:0000256" key="2">
    <source>
        <dbReference type="ARBA" id="ARBA00007276"/>
    </source>
</evidence>
<comment type="similarity">
    <text evidence="2 8">Belongs to the SLD2 family.</text>
</comment>
<evidence type="ECO:0000313" key="11">
    <source>
        <dbReference type="Proteomes" id="UP001243989"/>
    </source>
</evidence>
<dbReference type="InterPro" id="IPR040203">
    <property type="entry name" value="Sld2"/>
</dbReference>
<dbReference type="GO" id="GO:0003697">
    <property type="term" value="F:single-stranded DNA binding"/>
    <property type="evidence" value="ECO:0007669"/>
    <property type="project" value="TreeGrafter"/>
</dbReference>
<comment type="function">
    <text evidence="7 8">Has a role in the initiation of DNA replication. Required at S-phase checkpoint.</text>
</comment>
<evidence type="ECO:0000256" key="3">
    <source>
        <dbReference type="ARBA" id="ARBA00018363"/>
    </source>
</evidence>
<feature type="compositionally biased region" description="Polar residues" evidence="9">
    <location>
        <begin position="110"/>
        <end position="120"/>
    </location>
</feature>
<dbReference type="GO" id="GO:0003688">
    <property type="term" value="F:DNA replication origin binding"/>
    <property type="evidence" value="ECO:0007669"/>
    <property type="project" value="TreeGrafter"/>
</dbReference>
<name>A0AAI9ZVD8_9PEZI</name>
<feature type="compositionally biased region" description="Basic and acidic residues" evidence="9">
    <location>
        <begin position="95"/>
        <end position="105"/>
    </location>
</feature>
<dbReference type="GO" id="GO:0000727">
    <property type="term" value="P:double-strand break repair via break-induced replication"/>
    <property type="evidence" value="ECO:0007669"/>
    <property type="project" value="TreeGrafter"/>
</dbReference>
<dbReference type="Gene3D" id="1.10.10.1460">
    <property type="match status" value="1"/>
</dbReference>
<protein>
    <recommendedName>
        <fullName evidence="3 8">DNA replication regulator SLD2</fullName>
    </recommendedName>
</protein>
<feature type="compositionally biased region" description="Acidic residues" evidence="9">
    <location>
        <begin position="373"/>
        <end position="386"/>
    </location>
</feature>
<feature type="region of interest" description="Disordered" evidence="9">
    <location>
        <begin position="54"/>
        <end position="137"/>
    </location>
</feature>
<dbReference type="RefSeq" id="XP_060447522.1">
    <property type="nucleotide sequence ID" value="XM_060590039.1"/>
</dbReference>
<dbReference type="GO" id="GO:1902977">
    <property type="term" value="P:mitotic DNA replication preinitiation complex assembly"/>
    <property type="evidence" value="ECO:0007669"/>
    <property type="project" value="TreeGrafter"/>
</dbReference>
<organism evidence="10 11">
    <name type="scientific">Colletotrichum phormii</name>
    <dbReference type="NCBI Taxonomy" id="359342"/>
    <lineage>
        <taxon>Eukaryota</taxon>
        <taxon>Fungi</taxon>
        <taxon>Dikarya</taxon>
        <taxon>Ascomycota</taxon>
        <taxon>Pezizomycotina</taxon>
        <taxon>Sordariomycetes</taxon>
        <taxon>Hypocreomycetidae</taxon>
        <taxon>Glomerellales</taxon>
        <taxon>Glomerellaceae</taxon>
        <taxon>Colletotrichum</taxon>
        <taxon>Colletotrichum acutatum species complex</taxon>
    </lineage>
</organism>
<sequence length="480" mass="53802">MDDPTKAEYELQSQTLRAELKTWETSWAKSHDGKKPGRDDIKCNADIAQKYKQYNKVRDILSGKVPPPSKEVPRPKKQDEIPPLARTPSKKHKHTETPSKRRTNPEDVGLTTTPSISRTLFSPVAPRSIGPTPQRDGRVLGLFDLMVERELGTPSRKNMNINTSADARVMTTPRKRATPMDEEDDAKFGRTPMSTGKRQMLDSFMTPLKNKAVPAADAKTPTTVSKLQFSTPSFLKRHTQPPPSKSEDFAAPPLRLPRKPLVRGLSAIVASLRKVEEDNLDNEDELEALREAEGEVMQPKVHPKPKADILAADSRVNLPLGGFDEEALYDSPDEEQVGRDGMPLRIFKKKGQKRTTRRSNMKPVHVKRPSAPAEEENQQEGDEEEEVVPKTQNSGDPEDDYDELAGSGSDSEFDESAPKAKSTKKKEEKKTEKKTEKEGTVKKAVRKVNAMAHTNFRRLKLKNNGAKGGTGYNSKFRRRR</sequence>
<dbReference type="Proteomes" id="UP001243989">
    <property type="component" value="Unassembled WGS sequence"/>
</dbReference>
<evidence type="ECO:0000256" key="7">
    <source>
        <dbReference type="ARBA" id="ARBA00025253"/>
    </source>
</evidence>
<gene>
    <name evidence="10" type="ORF">BDP81DRAFT_422965</name>
</gene>
<dbReference type="EMBL" id="JAHMHQ010000006">
    <property type="protein sequence ID" value="KAK1638915.1"/>
    <property type="molecule type" value="Genomic_DNA"/>
</dbReference>
<dbReference type="PANTHER" id="PTHR28124">
    <property type="entry name" value="DNA REPLICATION REGULATOR SLD2"/>
    <property type="match status" value="1"/>
</dbReference>
<evidence type="ECO:0000256" key="1">
    <source>
        <dbReference type="ARBA" id="ARBA00004123"/>
    </source>
</evidence>
<feature type="compositionally biased region" description="Acidic residues" evidence="9">
    <location>
        <begin position="323"/>
        <end position="335"/>
    </location>
</feature>
<dbReference type="AlphaFoldDB" id="A0AAI9ZVD8"/>